<comment type="caution">
    <text evidence="11">The sequence shown here is derived from an EMBL/GenBank/DDBJ whole genome shotgun (WGS) entry which is preliminary data.</text>
</comment>
<dbReference type="InterPro" id="IPR047187">
    <property type="entry name" value="SF1_C_Upf1"/>
</dbReference>
<dbReference type="Proteomes" id="UP000816034">
    <property type="component" value="Unassembled WGS sequence"/>
</dbReference>
<keyword evidence="5" id="KW-0347">Helicase</keyword>
<dbReference type="Gene3D" id="3.40.50.300">
    <property type="entry name" value="P-loop containing nucleotide triphosphate hydrolases"/>
    <property type="match status" value="2"/>
</dbReference>
<dbReference type="InterPro" id="IPR027417">
    <property type="entry name" value="P-loop_NTPase"/>
</dbReference>
<sequence length="1670" mass="187153">MADSSIKTFQVLYTKQLLKKHPSYSDGFLKFNPETKAITLLDEKNSKLENTFLHYCEIPTIESGVEFQTKTFKIQVEDEIGGGKTNSSSANNNNNSSNSTTTSSSQSKPSSFTSAASVSKSSTSDVKTTTSKPATTTRSVTSTRKPFKPPLKENYESWNKNFGSGSKSSSATLSDDGGNDSGGARNTVAFSSNNRNNINSITQTKSNIKAIGNDHDDLDDLDFGEFDVPVHSTGATSRFFKGGNTSSSVHNNSKNSFNVSSRTNPSKSVVPAQNSDNSFDDDEVDDFDLNDLELHNDSSNVTHSTKNFLLNKQQNIKQTRSRYEPPPLDPEEKEELYDDTMLDVEEDENLSVPQTLKNSRTPQPTNITKQNIPSTKQNMLNNNTTNSKPTLDLVIDDEEFEEGLLSNSSSKHFQEPKKVETTASSGFQSASKVLQASSGTKPKVAPNLDLSLDNLDVDSDEDLKLESPPSKSSNQSVFRPPQPIKPTNTSQNSFTPPSTFSKQPPKVKKINFDDDDDEEPKESHTTPRQSQKFTPPQQFIRPSPPQSTPPSNEKSLTSKKFLETTKSSPNKKFKQTQLNMGQKPASSPASSPIATSDDIPILSLVQNVKRTKHEIIFPDVAMNDLFEQRNASPKRFVEVPDKFSSVEHYKTVFLDALYEEMNLQMLNLAMNFYKTYRKITQTSSTSFTPKTNNPLCHCKLQSKLAIVKKDGPNKGKPFYTCGKPNKSEQCKFFAWANNVHPSMVTNTKNGFIENKTGEYDRMAFFRRNTIYFYFGCEVLKQTFGSARKKNAITQWYLHIDSHKEKSQFYAKDDIWILSKSKDFQYKTGNLVIAKSVFHGPDKDGKIELSILSGIPENLENESIYAIRGPNFTSEFEMIENLNDLDPLKLPLLSDILGTTEEENLKIMRKRLNTKFKPPVASSSNSDTNEEPNITDTSNATTFEINMDMEEIQSIAKSFISEYKLNEDQANLIQRCAQWFYKGDTSSPICLVHGVYGSGKTTALMVLILFMCRVLDEADDQSIRILVASGTNVAVDNILEGLITENYKNLVRVGSQKKIAKAVLPYTVITETTSVKDQIKSLKDMLNNEAMDPEEEAGVKQAIKELQSGAHENRKQSVRDARVVGVTCAATGFEVLKGQKFSILILDESSQCLEPSALLPLARFGCLKFVAVGDPLQLPPTLTGTRTENPEHSLEKTIFIRLSNIGHEPLLLRTQYRCHPQISKITNELFYQNKLIDGITESDREPLIPGMPPVMVLDCEEGVEVSENTSIKNDLEAKVILHFIKLLLQNGIAPQDIGVIALYKLQERFLYSSIHAEAKAVKVSTVDAFQGGERNIILVSTSRTSEYGLSFIEQKQRLNVALSRARNHLVIVGKMSTLMKGTLWSKVINTAKTVKGAIWKSNVVLANNDFDFLSKFRDFYHPAFHPNSSRPRIMLDDDDDSSILDEELLPKNKHLEKFSKITHRRTSESSIITDHDEEEEYKFDDDDIEVSVAVPEDEESTNIPTKKPQAVEDEELEYHFSDDEEIDFNQADEIMNEMEQEFKAKRSLTDMKESDKNIDETAEENDTKKTKRDNDNEGNEIKNFTPLPNDSETDELANQDEKMSDISTFNEPLQTLDVSNTPLLVQFNNNQRTLLQEIPSITPQESTASSKEAPQASNDLDDDLAFLEELE</sequence>
<evidence type="ECO:0000256" key="2">
    <source>
        <dbReference type="ARBA" id="ARBA00022741"/>
    </source>
</evidence>
<evidence type="ECO:0000256" key="9">
    <source>
        <dbReference type="SAM" id="MobiDB-lite"/>
    </source>
</evidence>
<keyword evidence="3 8" id="KW-0863">Zinc-finger</keyword>
<feature type="compositionally biased region" description="Polar residues" evidence="9">
    <location>
        <begin position="421"/>
        <end position="440"/>
    </location>
</feature>
<feature type="region of interest" description="Disordered" evidence="9">
    <location>
        <begin position="297"/>
        <end position="333"/>
    </location>
</feature>
<dbReference type="RefSeq" id="XP_044551461.1">
    <property type="nucleotide sequence ID" value="XM_044691149.1"/>
</dbReference>
<dbReference type="PROSITE" id="PS51999">
    <property type="entry name" value="ZF_GRF"/>
    <property type="match status" value="1"/>
</dbReference>
<gene>
    <name evidence="11" type="ORF">C9374_001801</name>
</gene>
<organism evidence="11 12">
    <name type="scientific">Naegleria lovaniensis</name>
    <name type="common">Amoeba</name>
    <dbReference type="NCBI Taxonomy" id="51637"/>
    <lineage>
        <taxon>Eukaryota</taxon>
        <taxon>Discoba</taxon>
        <taxon>Heterolobosea</taxon>
        <taxon>Tetramitia</taxon>
        <taxon>Eutetramitia</taxon>
        <taxon>Vahlkampfiidae</taxon>
        <taxon>Naegleria</taxon>
    </lineage>
</organism>
<evidence type="ECO:0000256" key="7">
    <source>
        <dbReference type="ARBA" id="ARBA00022840"/>
    </source>
</evidence>
<evidence type="ECO:0000256" key="3">
    <source>
        <dbReference type="ARBA" id="ARBA00022771"/>
    </source>
</evidence>
<dbReference type="GO" id="GO:0005524">
    <property type="term" value="F:ATP binding"/>
    <property type="evidence" value="ECO:0007669"/>
    <property type="project" value="UniProtKB-KW"/>
</dbReference>
<keyword evidence="1" id="KW-0479">Metal-binding</keyword>
<dbReference type="PANTHER" id="PTHR10887">
    <property type="entry name" value="DNA2/NAM7 HELICASE FAMILY"/>
    <property type="match status" value="1"/>
</dbReference>
<dbReference type="GO" id="GO:0004386">
    <property type="term" value="F:helicase activity"/>
    <property type="evidence" value="ECO:0007669"/>
    <property type="project" value="UniProtKB-KW"/>
</dbReference>
<dbReference type="Pfam" id="PF06839">
    <property type="entry name" value="Zn_ribbon_GRF"/>
    <property type="match status" value="1"/>
</dbReference>
<dbReference type="CDD" id="cd18808">
    <property type="entry name" value="SF1_C_Upf1"/>
    <property type="match status" value="1"/>
</dbReference>
<feature type="compositionally biased region" description="Low complexity" evidence="9">
    <location>
        <begin position="85"/>
        <end position="141"/>
    </location>
</feature>
<evidence type="ECO:0000256" key="4">
    <source>
        <dbReference type="ARBA" id="ARBA00022801"/>
    </source>
</evidence>
<dbReference type="GeneID" id="68094257"/>
<keyword evidence="6" id="KW-0862">Zinc</keyword>
<feature type="compositionally biased region" description="Polar residues" evidence="9">
    <location>
        <begin position="297"/>
        <end position="318"/>
    </location>
</feature>
<feature type="compositionally biased region" description="Basic and acidic residues" evidence="9">
    <location>
        <begin position="1539"/>
        <end position="1574"/>
    </location>
</feature>
<evidence type="ECO:0000259" key="10">
    <source>
        <dbReference type="PROSITE" id="PS51999"/>
    </source>
</evidence>
<accession>A0AA88GXG9</accession>
<dbReference type="PANTHER" id="PTHR10887:SF495">
    <property type="entry name" value="HELICASE SENATAXIN ISOFORM X1-RELATED"/>
    <property type="match status" value="1"/>
</dbReference>
<proteinExistence type="predicted"/>
<evidence type="ECO:0000256" key="5">
    <source>
        <dbReference type="ARBA" id="ARBA00022806"/>
    </source>
</evidence>
<name>A0AA88GXG9_NAELO</name>
<dbReference type="EMBL" id="PYSW02000013">
    <property type="protein sequence ID" value="KAG2387469.1"/>
    <property type="molecule type" value="Genomic_DNA"/>
</dbReference>
<dbReference type="Pfam" id="PF10382">
    <property type="entry name" value="ZGRF1-like_N"/>
    <property type="match status" value="1"/>
</dbReference>
<reference evidence="11 12" key="1">
    <citation type="journal article" date="2018" name="BMC Genomics">
        <title>The genome of Naegleria lovaniensis, the basis for a comparative approach to unravel pathogenicity factors of the human pathogenic amoeba N. fowleri.</title>
        <authorList>
            <person name="Liechti N."/>
            <person name="Schurch N."/>
            <person name="Bruggmann R."/>
            <person name="Wittwer M."/>
        </authorList>
    </citation>
    <scope>NUCLEOTIDE SEQUENCE [LARGE SCALE GENOMIC DNA]</scope>
    <source>
        <strain evidence="11 12">ATCC 30569</strain>
    </source>
</reference>
<dbReference type="Pfam" id="PF13086">
    <property type="entry name" value="AAA_11"/>
    <property type="match status" value="1"/>
</dbReference>
<keyword evidence="4" id="KW-0378">Hydrolase</keyword>
<dbReference type="InterPro" id="IPR018838">
    <property type="entry name" value="ZGRF1-like_N"/>
</dbReference>
<dbReference type="SUPFAM" id="SSF52540">
    <property type="entry name" value="P-loop containing nucleoside triphosphate hydrolases"/>
    <property type="match status" value="1"/>
</dbReference>
<dbReference type="InterPro" id="IPR045055">
    <property type="entry name" value="DNA2/NAM7-like"/>
</dbReference>
<dbReference type="FunFam" id="3.40.50.300:FF:000326">
    <property type="entry name" value="P-loop containing nucleoside triphosphate hydrolase"/>
    <property type="match status" value="1"/>
</dbReference>
<feature type="compositionally biased region" description="Polar residues" evidence="9">
    <location>
        <begin position="526"/>
        <end position="537"/>
    </location>
</feature>
<feature type="region of interest" description="Disordered" evidence="9">
    <location>
        <begin position="238"/>
        <end position="284"/>
    </location>
</feature>
<evidence type="ECO:0000256" key="8">
    <source>
        <dbReference type="PROSITE-ProRule" id="PRU01343"/>
    </source>
</evidence>
<feature type="compositionally biased region" description="Polar residues" evidence="9">
    <location>
        <begin position="243"/>
        <end position="274"/>
    </location>
</feature>
<feature type="compositionally biased region" description="Polar residues" evidence="9">
    <location>
        <begin position="485"/>
        <end position="502"/>
    </location>
</feature>
<dbReference type="InterPro" id="IPR041679">
    <property type="entry name" value="DNA2/NAM7-like_C"/>
</dbReference>
<dbReference type="Pfam" id="PF13087">
    <property type="entry name" value="AAA_12"/>
    <property type="match status" value="1"/>
</dbReference>
<dbReference type="InterPro" id="IPR010666">
    <property type="entry name" value="Znf_GRF"/>
</dbReference>
<feature type="compositionally biased region" description="Polar residues" evidence="9">
    <location>
        <begin position="1638"/>
        <end position="1657"/>
    </location>
</feature>
<keyword evidence="2" id="KW-0547">Nucleotide-binding</keyword>
<feature type="region of interest" description="Disordered" evidence="9">
    <location>
        <begin position="1537"/>
        <end position="1609"/>
    </location>
</feature>
<feature type="region of interest" description="Disordered" evidence="9">
    <location>
        <begin position="81"/>
        <end position="199"/>
    </location>
</feature>
<feature type="compositionally biased region" description="Acidic residues" evidence="9">
    <location>
        <begin position="1658"/>
        <end position="1670"/>
    </location>
</feature>
<dbReference type="GO" id="GO:0008270">
    <property type="term" value="F:zinc ion binding"/>
    <property type="evidence" value="ECO:0007669"/>
    <property type="project" value="UniProtKB-KW"/>
</dbReference>
<evidence type="ECO:0000256" key="1">
    <source>
        <dbReference type="ARBA" id="ARBA00022723"/>
    </source>
</evidence>
<dbReference type="InterPro" id="IPR041677">
    <property type="entry name" value="DNA2/NAM7_AAA_11"/>
</dbReference>
<dbReference type="GO" id="GO:0016787">
    <property type="term" value="F:hydrolase activity"/>
    <property type="evidence" value="ECO:0007669"/>
    <property type="project" value="UniProtKB-KW"/>
</dbReference>
<feature type="compositionally biased region" description="Low complexity" evidence="9">
    <location>
        <begin position="584"/>
        <end position="594"/>
    </location>
</feature>
<feature type="region of interest" description="Disordered" evidence="9">
    <location>
        <begin position="406"/>
        <end position="594"/>
    </location>
</feature>
<evidence type="ECO:0000313" key="12">
    <source>
        <dbReference type="Proteomes" id="UP000816034"/>
    </source>
</evidence>
<keyword evidence="7" id="KW-0067">ATP-binding</keyword>
<feature type="region of interest" description="Disordered" evidence="9">
    <location>
        <begin position="349"/>
        <end position="389"/>
    </location>
</feature>
<dbReference type="GO" id="GO:0005694">
    <property type="term" value="C:chromosome"/>
    <property type="evidence" value="ECO:0007669"/>
    <property type="project" value="UniProtKB-ARBA"/>
</dbReference>
<feature type="region of interest" description="Disordered" evidence="9">
    <location>
        <begin position="1638"/>
        <end position="1670"/>
    </location>
</feature>
<keyword evidence="12" id="KW-1185">Reference proteome</keyword>
<feature type="domain" description="GRF-type" evidence="10">
    <location>
        <begin position="696"/>
        <end position="739"/>
    </location>
</feature>
<feature type="compositionally biased region" description="Polar residues" evidence="9">
    <location>
        <begin position="351"/>
        <end position="389"/>
    </location>
</feature>
<evidence type="ECO:0000313" key="11">
    <source>
        <dbReference type="EMBL" id="KAG2387469.1"/>
    </source>
</evidence>
<protein>
    <recommendedName>
        <fullName evidence="10">GRF-type domain-containing protein</fullName>
    </recommendedName>
</protein>
<evidence type="ECO:0000256" key="6">
    <source>
        <dbReference type="ARBA" id="ARBA00022833"/>
    </source>
</evidence>
<feature type="compositionally biased region" description="Low complexity" evidence="9">
    <location>
        <begin position="157"/>
        <end position="170"/>
    </location>
</feature>